<dbReference type="PROSITE" id="PS00687">
    <property type="entry name" value="ALDEHYDE_DEHYDR_GLU"/>
    <property type="match status" value="1"/>
</dbReference>
<dbReference type="Gene3D" id="3.40.605.10">
    <property type="entry name" value="Aldehyde Dehydrogenase, Chain A, domain 1"/>
    <property type="match status" value="1"/>
</dbReference>
<sequence length="497" mass="53226">MTIAVENPATGRIIGTVPDLDATAVADAARRARAAQPAWQSLGYDGRAAVLRRMQRWIVDHADTVVATISAETGKAYEDALLAEVNYGAAAFGFWAKQAPRYLAETKVRSSQPLVAGKRLVQRYRPVGLVGVIGPWNYPLTNSFGDCIPALAAGNAVLLKPSEVTPLTSLLLAQGLAECGLPDGVFGVVTGRGETGAALVDEVDMIMFTGSTATGRRVAARAAERLIPASLELGGKDPMIVLADADLERAATHAAYYAMFNCGQTCISIERCYVEEPVYADFVDLVTAKVNALRQGVPAGPGSVDLGSLTFPPQVDVVDRHVSEALAAGARALTGGVRPEREGHWYPPTVLVDVDHSMTIMREETFGPTLPIMAVPDADEAVRLANDSAYGLCASVFGRDLARAEDVARRLEAGAVTVNDAVVNYTALELPMGGAKPASGIGRRHGKDGITKYCRQQSLLVSRWHLRRDVHTYPYRAGRTRLLRSLLALLNRGRRRS</sequence>
<dbReference type="Gene3D" id="3.40.309.10">
    <property type="entry name" value="Aldehyde Dehydrogenase, Chain A, domain 2"/>
    <property type="match status" value="1"/>
</dbReference>
<gene>
    <name evidence="7" type="ORF">ACFQ3F_01030</name>
</gene>
<comment type="caution">
    <text evidence="7">The sequence shown here is derived from an EMBL/GenBank/DDBJ whole genome shotgun (WGS) entry which is preliminary data.</text>
</comment>
<dbReference type="CDD" id="cd07099">
    <property type="entry name" value="ALDH_DDALDH"/>
    <property type="match status" value="1"/>
</dbReference>
<dbReference type="RefSeq" id="WP_367922068.1">
    <property type="nucleotide sequence ID" value="NZ_BAABAC010000051.1"/>
</dbReference>
<evidence type="ECO:0000256" key="2">
    <source>
        <dbReference type="ARBA" id="ARBA00023002"/>
    </source>
</evidence>
<dbReference type="Pfam" id="PF00171">
    <property type="entry name" value="Aldedh"/>
    <property type="match status" value="1"/>
</dbReference>
<evidence type="ECO:0000259" key="6">
    <source>
        <dbReference type="Pfam" id="PF00171"/>
    </source>
</evidence>
<dbReference type="Proteomes" id="UP001597229">
    <property type="component" value="Unassembled WGS sequence"/>
</dbReference>
<dbReference type="InterPro" id="IPR016163">
    <property type="entry name" value="Ald_DH_C"/>
</dbReference>
<evidence type="ECO:0000256" key="5">
    <source>
        <dbReference type="RuleBase" id="RU003345"/>
    </source>
</evidence>
<dbReference type="PANTHER" id="PTHR11699">
    <property type="entry name" value="ALDEHYDE DEHYDROGENASE-RELATED"/>
    <property type="match status" value="1"/>
</dbReference>
<keyword evidence="2 3" id="KW-0560">Oxidoreductase</keyword>
<evidence type="ECO:0000256" key="3">
    <source>
        <dbReference type="PIRNR" id="PIRNR036492"/>
    </source>
</evidence>
<dbReference type="PIRSF" id="PIRSF036492">
    <property type="entry name" value="ALDH"/>
    <property type="match status" value="1"/>
</dbReference>
<evidence type="ECO:0000313" key="7">
    <source>
        <dbReference type="EMBL" id="MFD1246360.1"/>
    </source>
</evidence>
<dbReference type="InterPro" id="IPR016162">
    <property type="entry name" value="Ald_DH_N"/>
</dbReference>
<dbReference type="InterPro" id="IPR012394">
    <property type="entry name" value="Aldehyde_DH_NAD(P)"/>
</dbReference>
<reference evidence="8" key="1">
    <citation type="journal article" date="2019" name="Int. J. Syst. Evol. Microbiol.">
        <title>The Global Catalogue of Microorganisms (GCM) 10K type strain sequencing project: providing services to taxonomists for standard genome sequencing and annotation.</title>
        <authorList>
            <consortium name="The Broad Institute Genomics Platform"/>
            <consortium name="The Broad Institute Genome Sequencing Center for Infectious Disease"/>
            <person name="Wu L."/>
            <person name="Ma J."/>
        </authorList>
    </citation>
    <scope>NUCLEOTIDE SEQUENCE [LARGE SCALE GENOMIC DNA]</scope>
    <source>
        <strain evidence="8">CCUG 52478</strain>
    </source>
</reference>
<feature type="domain" description="Aldehyde dehydrogenase" evidence="6">
    <location>
        <begin position="2"/>
        <end position="458"/>
    </location>
</feature>
<proteinExistence type="inferred from homology"/>
<accession>A0ABW3VUX0</accession>
<dbReference type="InterPro" id="IPR015590">
    <property type="entry name" value="Aldehyde_DH_dom"/>
</dbReference>
<dbReference type="EMBL" id="JBHTLX010000003">
    <property type="protein sequence ID" value="MFD1246360.1"/>
    <property type="molecule type" value="Genomic_DNA"/>
</dbReference>
<dbReference type="InterPro" id="IPR029510">
    <property type="entry name" value="Ald_DH_CS_GLU"/>
</dbReference>
<evidence type="ECO:0000256" key="1">
    <source>
        <dbReference type="ARBA" id="ARBA00009986"/>
    </source>
</evidence>
<dbReference type="SUPFAM" id="SSF53720">
    <property type="entry name" value="ALDH-like"/>
    <property type="match status" value="1"/>
</dbReference>
<evidence type="ECO:0000256" key="4">
    <source>
        <dbReference type="PROSITE-ProRule" id="PRU10007"/>
    </source>
</evidence>
<evidence type="ECO:0000313" key="8">
    <source>
        <dbReference type="Proteomes" id="UP001597229"/>
    </source>
</evidence>
<comment type="similarity">
    <text evidence="1 3 5">Belongs to the aldehyde dehydrogenase family.</text>
</comment>
<name>A0ABW3VUX0_9ACTN</name>
<organism evidence="7 8">
    <name type="scientific">Nocardioides ginsengisoli</name>
    <dbReference type="NCBI Taxonomy" id="363868"/>
    <lineage>
        <taxon>Bacteria</taxon>
        <taxon>Bacillati</taxon>
        <taxon>Actinomycetota</taxon>
        <taxon>Actinomycetes</taxon>
        <taxon>Propionibacteriales</taxon>
        <taxon>Nocardioidaceae</taxon>
        <taxon>Nocardioides</taxon>
    </lineage>
</organism>
<feature type="active site" evidence="4">
    <location>
        <position position="232"/>
    </location>
</feature>
<protein>
    <recommendedName>
        <fullName evidence="3">Aldehyde dehydrogenase</fullName>
    </recommendedName>
</protein>
<keyword evidence="8" id="KW-1185">Reference proteome</keyword>
<dbReference type="InterPro" id="IPR016161">
    <property type="entry name" value="Ald_DH/histidinol_DH"/>
</dbReference>